<reference evidence="14" key="1">
    <citation type="submission" date="2025-08" db="UniProtKB">
        <authorList>
            <consortium name="RefSeq"/>
        </authorList>
    </citation>
    <scope>IDENTIFICATION</scope>
</reference>
<comment type="subcellular location">
    <subcellularLocation>
        <location evidence="1">Cell membrane</location>
        <topology evidence="1">Single-pass type I membrane protein</topology>
    </subcellularLocation>
</comment>
<dbReference type="AlphaFoldDB" id="A0A9Y3SBF3"/>
<dbReference type="PANTHER" id="PTHR25466:SF3">
    <property type="entry name" value="PROGRAMMED CELL DEATH 1 LIGAND 1"/>
    <property type="match status" value="1"/>
</dbReference>
<evidence type="ECO:0000256" key="10">
    <source>
        <dbReference type="ARBA" id="ARBA00023319"/>
    </source>
</evidence>
<keyword evidence="7" id="KW-1015">Disulfide bond</keyword>
<dbReference type="GO" id="GO:0042130">
    <property type="term" value="P:negative regulation of T cell proliferation"/>
    <property type="evidence" value="ECO:0007669"/>
    <property type="project" value="TreeGrafter"/>
</dbReference>
<dbReference type="GO" id="GO:0009897">
    <property type="term" value="C:external side of plasma membrane"/>
    <property type="evidence" value="ECO:0007669"/>
    <property type="project" value="TreeGrafter"/>
</dbReference>
<dbReference type="RefSeq" id="XP_005755459.1">
    <property type="nucleotide sequence ID" value="XM_005755402.1"/>
</dbReference>
<evidence type="ECO:0000256" key="12">
    <source>
        <dbReference type="SAM" id="SignalP"/>
    </source>
</evidence>
<name>A0A9Y3SBF3_9CICH</name>
<dbReference type="InterPro" id="IPR036179">
    <property type="entry name" value="Ig-like_dom_sf"/>
</dbReference>
<evidence type="ECO:0000256" key="7">
    <source>
        <dbReference type="ARBA" id="ARBA00023157"/>
    </source>
</evidence>
<dbReference type="Gene3D" id="2.60.40.10">
    <property type="entry name" value="Immunoglobulins"/>
    <property type="match status" value="1"/>
</dbReference>
<dbReference type="GO" id="GO:0006955">
    <property type="term" value="P:immune response"/>
    <property type="evidence" value="ECO:0007669"/>
    <property type="project" value="TreeGrafter"/>
</dbReference>
<keyword evidence="2" id="KW-1003">Cell membrane</keyword>
<evidence type="ECO:0000256" key="3">
    <source>
        <dbReference type="ARBA" id="ARBA00022692"/>
    </source>
</evidence>
<proteinExistence type="predicted"/>
<dbReference type="GO" id="GO:0031295">
    <property type="term" value="P:T cell costimulation"/>
    <property type="evidence" value="ECO:0007669"/>
    <property type="project" value="TreeGrafter"/>
</dbReference>
<evidence type="ECO:0000256" key="8">
    <source>
        <dbReference type="ARBA" id="ARBA00023170"/>
    </source>
</evidence>
<evidence type="ECO:0000313" key="14">
    <source>
        <dbReference type="RefSeq" id="XP_005755459.1"/>
    </source>
</evidence>
<dbReference type="Proteomes" id="UP000695023">
    <property type="component" value="Unplaced"/>
</dbReference>
<sequence length="280" mass="31378">MNPVILLSMFIYALYQVHDGVEVSESQKMIPGVQSDKDALGEGRIKQCSHRSDDSGLYWCEGNTESSDINDLADIVQPEQNVIQTSYQAQENHNITLEFSTKLGTSWINMDILCELITIVKRKVVYIVCEGVEVSKCQDEKFSGRVQSDKDALREGRIRLQLSRLRTDDSGLYVCKVLTDDCAYSAKCQLNVSAFYKSDLQAPTVHPQPESKEGFSTVGLIVGILAAVLLICVICGTIYFIFRRKTNQQKRNLLKERHFVSYQSISAESKNQPSVSSTSV</sequence>
<dbReference type="InterPro" id="IPR051713">
    <property type="entry name" value="T-cell_Activation_Regulation"/>
</dbReference>
<feature type="signal peptide" evidence="12">
    <location>
        <begin position="1"/>
        <end position="20"/>
    </location>
</feature>
<evidence type="ECO:0000256" key="11">
    <source>
        <dbReference type="SAM" id="Phobius"/>
    </source>
</evidence>
<keyword evidence="10" id="KW-0393">Immunoglobulin domain</keyword>
<dbReference type="SUPFAM" id="SSF48726">
    <property type="entry name" value="Immunoglobulin"/>
    <property type="match status" value="1"/>
</dbReference>
<dbReference type="PANTHER" id="PTHR25466">
    <property type="entry name" value="T-LYMPHOCYTE ACTIVATION ANTIGEN"/>
    <property type="match status" value="1"/>
</dbReference>
<feature type="transmembrane region" description="Helical" evidence="11">
    <location>
        <begin position="218"/>
        <end position="242"/>
    </location>
</feature>
<keyword evidence="4 12" id="KW-0732">Signal</keyword>
<keyword evidence="13" id="KW-1185">Reference proteome</keyword>
<dbReference type="GO" id="GO:0071222">
    <property type="term" value="P:cellular response to lipopolysaccharide"/>
    <property type="evidence" value="ECO:0007669"/>
    <property type="project" value="TreeGrafter"/>
</dbReference>
<keyword evidence="8" id="KW-0675">Receptor</keyword>
<evidence type="ECO:0000256" key="9">
    <source>
        <dbReference type="ARBA" id="ARBA00023180"/>
    </source>
</evidence>
<dbReference type="GO" id="GO:0007166">
    <property type="term" value="P:cell surface receptor signaling pathway"/>
    <property type="evidence" value="ECO:0007669"/>
    <property type="project" value="TreeGrafter"/>
</dbReference>
<dbReference type="GO" id="GO:0042102">
    <property type="term" value="P:positive regulation of T cell proliferation"/>
    <property type="evidence" value="ECO:0007669"/>
    <property type="project" value="TreeGrafter"/>
</dbReference>
<gene>
    <name evidence="14" type="primary">LOC102199172</name>
</gene>
<evidence type="ECO:0000313" key="13">
    <source>
        <dbReference type="Proteomes" id="UP000695023"/>
    </source>
</evidence>
<evidence type="ECO:0000256" key="6">
    <source>
        <dbReference type="ARBA" id="ARBA00023136"/>
    </source>
</evidence>
<evidence type="ECO:0000256" key="1">
    <source>
        <dbReference type="ARBA" id="ARBA00004251"/>
    </source>
</evidence>
<keyword evidence="9" id="KW-0325">Glycoprotein</keyword>
<evidence type="ECO:0000256" key="4">
    <source>
        <dbReference type="ARBA" id="ARBA00022729"/>
    </source>
</evidence>
<feature type="chain" id="PRO_5041386149" evidence="12">
    <location>
        <begin position="21"/>
        <end position="280"/>
    </location>
</feature>
<organism evidence="13 14">
    <name type="scientific">Pundamilia nyererei</name>
    <dbReference type="NCBI Taxonomy" id="303518"/>
    <lineage>
        <taxon>Eukaryota</taxon>
        <taxon>Metazoa</taxon>
        <taxon>Chordata</taxon>
        <taxon>Craniata</taxon>
        <taxon>Vertebrata</taxon>
        <taxon>Euteleostomi</taxon>
        <taxon>Actinopterygii</taxon>
        <taxon>Neopterygii</taxon>
        <taxon>Teleostei</taxon>
        <taxon>Neoteleostei</taxon>
        <taxon>Acanthomorphata</taxon>
        <taxon>Ovalentaria</taxon>
        <taxon>Cichlomorphae</taxon>
        <taxon>Cichliformes</taxon>
        <taxon>Cichlidae</taxon>
        <taxon>African cichlids</taxon>
        <taxon>Pseudocrenilabrinae</taxon>
        <taxon>Haplochromini</taxon>
        <taxon>Pundamilia</taxon>
    </lineage>
</organism>
<accession>A0A9Y3SBF3</accession>
<keyword evidence="3 11" id="KW-0812">Transmembrane</keyword>
<dbReference type="GeneID" id="102199172"/>
<keyword evidence="6 11" id="KW-0472">Membrane</keyword>
<protein>
    <submittedName>
        <fullName evidence="14">Uncharacterized protein LOC102199172</fullName>
    </submittedName>
</protein>
<keyword evidence="5 11" id="KW-1133">Transmembrane helix</keyword>
<evidence type="ECO:0000256" key="2">
    <source>
        <dbReference type="ARBA" id="ARBA00022475"/>
    </source>
</evidence>
<evidence type="ECO:0000256" key="5">
    <source>
        <dbReference type="ARBA" id="ARBA00022989"/>
    </source>
</evidence>
<dbReference type="InterPro" id="IPR013783">
    <property type="entry name" value="Ig-like_fold"/>
</dbReference>